<organism evidence="1 2">
    <name type="scientific">Edwardsiella tarda ATCC 15947 = NBRC 105688</name>
    <dbReference type="NCBI Taxonomy" id="667121"/>
    <lineage>
        <taxon>Bacteria</taxon>
        <taxon>Pseudomonadati</taxon>
        <taxon>Pseudomonadota</taxon>
        <taxon>Gammaproteobacteria</taxon>
        <taxon>Enterobacterales</taxon>
        <taxon>Hafniaceae</taxon>
        <taxon>Edwardsiella</taxon>
    </lineage>
</organism>
<evidence type="ECO:0000313" key="1">
    <source>
        <dbReference type="EMBL" id="UCP99051.1"/>
    </source>
</evidence>
<accession>A0AC61TEZ0</accession>
<dbReference type="EMBL" id="CP084506">
    <property type="protein sequence ID" value="UCP99051.1"/>
    <property type="molecule type" value="Genomic_DNA"/>
</dbReference>
<proteinExistence type="predicted"/>
<gene>
    <name evidence="1" type="ORF">DCL27_10115</name>
</gene>
<reference evidence="1" key="1">
    <citation type="submission" date="2021-09" db="EMBL/GenBank/DDBJ databases">
        <title>Comparative genomics of Edwardsiella genus reveals species-based diversity.</title>
        <authorList>
            <person name="Tekedar H.C."/>
            <person name="Kumru S."/>
            <person name="Waldbieser G.C."/>
            <person name="Reichley S.R."/>
            <person name="Lawrence M.L."/>
            <person name="Griffin M.J."/>
        </authorList>
    </citation>
    <scope>NUCLEOTIDE SEQUENCE</scope>
    <source>
        <strain evidence="1">ATCC 15947</strain>
    </source>
</reference>
<sequence>MAYVKSASRKQFEQIHLSLLEQVRYVSKIKELRSDIVHSVYNNAIFRASAAFEDYIKEVLEDWIDMLNNNNGCLSHLPDEIILFSLFKNQEKNFINYISHGSESIMMSDLNKCKDKLQVLTSPGCPVKPVIVSKQLIMDKKYPSKKNIKIIFNRFGIKDIFKAMAMKGKKDYELMLQSFSDSRTELAHSYSSTNITKGTVIGNLNNVKEIVKILDRILYTHICAKSGSKYWKTELLIV</sequence>
<dbReference type="Proteomes" id="UP000245918">
    <property type="component" value="Chromosome"/>
</dbReference>
<protein>
    <submittedName>
        <fullName evidence="1">Uncharacterized protein</fullName>
    </submittedName>
</protein>
<keyword evidence="2" id="KW-1185">Reference proteome</keyword>
<evidence type="ECO:0000313" key="2">
    <source>
        <dbReference type="Proteomes" id="UP000245918"/>
    </source>
</evidence>
<name>A0AC61TEZ0_EDWTA</name>